<name>A0ABS9V306_9BACT</name>
<proteinExistence type="predicted"/>
<protein>
    <submittedName>
        <fullName evidence="2">DUF1801 domain-containing protein</fullName>
    </submittedName>
</protein>
<dbReference type="EMBL" id="JAKZGP010000046">
    <property type="protein sequence ID" value="MCH7410758.1"/>
    <property type="molecule type" value="Genomic_DNA"/>
</dbReference>
<organism evidence="2 3">
    <name type="scientific">Belliella filtrata</name>
    <dbReference type="NCBI Taxonomy" id="2923435"/>
    <lineage>
        <taxon>Bacteria</taxon>
        <taxon>Pseudomonadati</taxon>
        <taxon>Bacteroidota</taxon>
        <taxon>Cytophagia</taxon>
        <taxon>Cytophagales</taxon>
        <taxon>Cyclobacteriaceae</taxon>
        <taxon>Belliella</taxon>
    </lineage>
</organism>
<dbReference type="InterPro" id="IPR014922">
    <property type="entry name" value="YdhG-like"/>
</dbReference>
<gene>
    <name evidence="2" type="ORF">MM239_15225</name>
</gene>
<evidence type="ECO:0000313" key="3">
    <source>
        <dbReference type="Proteomes" id="UP001165489"/>
    </source>
</evidence>
<evidence type="ECO:0000259" key="1">
    <source>
        <dbReference type="Pfam" id="PF08818"/>
    </source>
</evidence>
<dbReference type="RefSeq" id="WP_241349120.1">
    <property type="nucleotide sequence ID" value="NZ_JAKZGP010000046.1"/>
</dbReference>
<reference evidence="2" key="1">
    <citation type="submission" date="2022-03" db="EMBL/GenBank/DDBJ databases">
        <title>De novo assembled genomes of Belliella spp. (Cyclobacteriaceae) strains.</title>
        <authorList>
            <person name="Szabo A."/>
            <person name="Korponai K."/>
            <person name="Felfoldi T."/>
        </authorList>
    </citation>
    <scope>NUCLEOTIDE SEQUENCE</scope>
    <source>
        <strain evidence="2">DSM 111904</strain>
    </source>
</reference>
<dbReference type="SUPFAM" id="SSF159888">
    <property type="entry name" value="YdhG-like"/>
    <property type="match status" value="1"/>
</dbReference>
<dbReference type="Proteomes" id="UP001165489">
    <property type="component" value="Unassembled WGS sequence"/>
</dbReference>
<keyword evidence="3" id="KW-1185">Reference proteome</keyword>
<dbReference type="Gene3D" id="3.90.1150.200">
    <property type="match status" value="1"/>
</dbReference>
<dbReference type="Pfam" id="PF08818">
    <property type="entry name" value="DUF1801"/>
    <property type="match status" value="1"/>
</dbReference>
<accession>A0ABS9V306</accession>
<evidence type="ECO:0000313" key="2">
    <source>
        <dbReference type="EMBL" id="MCH7410758.1"/>
    </source>
</evidence>
<feature type="domain" description="YdhG-like" evidence="1">
    <location>
        <begin position="19"/>
        <end position="109"/>
    </location>
</feature>
<comment type="caution">
    <text evidence="2">The sequence shown here is derived from an EMBL/GenBank/DDBJ whole genome shotgun (WGS) entry which is preliminary data.</text>
</comment>
<sequence>MINPEIQAYNNLQKKEYTEICNAISEIVGRCLPESESKIWHRHPVWFLDGNPTVGYSIQKPGVRLMFWSGADFEEDKLNILGKKFKDASIFYINVSQIDMADLERWLSKSKEIQWDYKNLVKRKGELLKLKG</sequence>